<evidence type="ECO:0000313" key="2">
    <source>
        <dbReference type="Proteomes" id="UP000789525"/>
    </source>
</evidence>
<dbReference type="Proteomes" id="UP000789525">
    <property type="component" value="Unassembled WGS sequence"/>
</dbReference>
<keyword evidence="2" id="KW-1185">Reference proteome</keyword>
<name>A0ACA9P628_9GLOM</name>
<dbReference type="EMBL" id="CAJVPT010029994">
    <property type="protein sequence ID" value="CAG8692738.1"/>
    <property type="molecule type" value="Genomic_DNA"/>
</dbReference>
<sequence>MGHRELYRVNKRIIYTSPFTPYSENQRYSRKDGKMSFVDKNPSASAQERSVASMDEAQLATYLQQLQDDISNSMHQNRPRGDLREKKLSYNQVMNILYERQPGPRLDPMDILPNEILTEILVMSSEDPPFHFLRLTLVSRKWGNFMLSEPGLWNHIRLFNYCDESILVILGNNRSRVNTISIRPGVDSQYSDGGKYHEDVREFLDDLGILPNLQRLTISPTNRDESSYDLQELLNRYPSLKYLTKMNVNMETLTFIVTVLHHLKCLDYVYISYGMNKNDMISFESALSPNLNVRELDVYIHEYDVPGLNPRPVRSEEETTEQIDMIITMLLQLMPRTDELSIGLSFEWSSIPLFGLESRFSGTKLSLIFSKDCIGDLEAISIPSSTLQL</sequence>
<evidence type="ECO:0000313" key="1">
    <source>
        <dbReference type="EMBL" id="CAG8692738.1"/>
    </source>
</evidence>
<accession>A0ACA9P628</accession>
<reference evidence="1" key="1">
    <citation type="submission" date="2021-06" db="EMBL/GenBank/DDBJ databases">
        <authorList>
            <person name="Kallberg Y."/>
            <person name="Tangrot J."/>
            <person name="Rosling A."/>
        </authorList>
    </citation>
    <scope>NUCLEOTIDE SEQUENCE</scope>
    <source>
        <strain evidence="1">CL356</strain>
    </source>
</reference>
<feature type="non-terminal residue" evidence="1">
    <location>
        <position position="389"/>
    </location>
</feature>
<protein>
    <submittedName>
        <fullName evidence="1">2463_t:CDS:1</fullName>
    </submittedName>
</protein>
<gene>
    <name evidence="1" type="ORF">ACOLOM_LOCUS9897</name>
</gene>
<organism evidence="1 2">
    <name type="scientific">Acaulospora colombiana</name>
    <dbReference type="NCBI Taxonomy" id="27376"/>
    <lineage>
        <taxon>Eukaryota</taxon>
        <taxon>Fungi</taxon>
        <taxon>Fungi incertae sedis</taxon>
        <taxon>Mucoromycota</taxon>
        <taxon>Glomeromycotina</taxon>
        <taxon>Glomeromycetes</taxon>
        <taxon>Diversisporales</taxon>
        <taxon>Acaulosporaceae</taxon>
        <taxon>Acaulospora</taxon>
    </lineage>
</organism>
<proteinExistence type="predicted"/>
<comment type="caution">
    <text evidence="1">The sequence shown here is derived from an EMBL/GenBank/DDBJ whole genome shotgun (WGS) entry which is preliminary data.</text>
</comment>